<dbReference type="GO" id="GO:0030288">
    <property type="term" value="C:outer membrane-bounded periplasmic space"/>
    <property type="evidence" value="ECO:0007669"/>
    <property type="project" value="TreeGrafter"/>
</dbReference>
<evidence type="ECO:0000313" key="4">
    <source>
        <dbReference type="Proteomes" id="UP000005561"/>
    </source>
</evidence>
<dbReference type="OrthoDB" id="9794671at2"/>
<feature type="region of interest" description="Disordered" evidence="1">
    <location>
        <begin position="30"/>
        <end position="102"/>
    </location>
</feature>
<proteinExistence type="predicted"/>
<sequence length="477" mass="51777">MKKIVILCGCIAVVLLLGFADGVMQKKRMTEETMQTKRDTADPEAESGGGERTAAVTDGADNGDFRTNPATDGADDGDFRRNPATDDSTDDGDFRRNSATDGSDAGEDIRVLIKTAGFAGEYHEEIAVSSASGFSVSGESGVWQVQGGETRIFTAQSEVFGSDGVLYLEAENGQFEIHGLQRARPSETYEGRLEIRRMEEGLLLINELSLERYLCGVVPSEMPSSYPEEALKAQAVCARTYAAKRMREESASAFFADVDDSVSYQVYNNQEHSQAADNAVAATAGRVLAEADGLIDALYYSTSCGLDLHMDLSGETVFAAFLQTDGTRAYEAGEPWYRWQTEISLADLPGVLALTVQERQESGVIEKLEVTYENGGSAVVEGEYEIRKYLAGAAGAVTLQDGEIFTEMELLPSAFCILQPQYREGDLTGYRVLGGGYGHGNGMSQNGAKHMAEEGLDYQEILHNYYEDAELLSLSEE</sequence>
<gene>
    <name evidence="3" type="ORF">BRYFOR_08695</name>
</gene>
<dbReference type="PANTHER" id="PTHR30032:SF4">
    <property type="entry name" value="AMIDASE ENHANCER"/>
    <property type="match status" value="1"/>
</dbReference>
<reference evidence="3" key="1">
    <citation type="submission" date="2009-07" db="EMBL/GenBank/DDBJ databases">
        <authorList>
            <person name="Weinstock G."/>
            <person name="Sodergren E."/>
            <person name="Clifton S."/>
            <person name="Fulton L."/>
            <person name="Fulton B."/>
            <person name="Courtney L."/>
            <person name="Fronick C."/>
            <person name="Harrison M."/>
            <person name="Strong C."/>
            <person name="Farmer C."/>
            <person name="Delahaunty K."/>
            <person name="Markovic C."/>
            <person name="Hall O."/>
            <person name="Minx P."/>
            <person name="Tomlinson C."/>
            <person name="Mitreva M."/>
            <person name="Nelson J."/>
            <person name="Hou S."/>
            <person name="Wollam A."/>
            <person name="Pepin K.H."/>
            <person name="Johnson M."/>
            <person name="Bhonagiri V."/>
            <person name="Nash W.E."/>
            <person name="Warren W."/>
            <person name="Chinwalla A."/>
            <person name="Mardis E.R."/>
            <person name="Wilson R.K."/>
        </authorList>
    </citation>
    <scope>NUCLEOTIDE SEQUENCE [LARGE SCALE GENOMIC DNA]</scope>
    <source>
        <strain evidence="3">DSM 14469</strain>
    </source>
</reference>
<evidence type="ECO:0000313" key="3">
    <source>
        <dbReference type="EMBL" id="EET59381.1"/>
    </source>
</evidence>
<feature type="domain" description="Sporulation stage II protein D amidase enhancer LytB N-terminal" evidence="2">
    <location>
        <begin position="200"/>
        <end position="288"/>
    </location>
</feature>
<evidence type="ECO:0000259" key="2">
    <source>
        <dbReference type="Pfam" id="PF08486"/>
    </source>
</evidence>
<protein>
    <submittedName>
        <fullName evidence="3">SpoIID/LytB domain protein</fullName>
    </submittedName>
</protein>
<dbReference type="InterPro" id="IPR013486">
    <property type="entry name" value="SpoIID/LytB"/>
</dbReference>
<keyword evidence="4" id="KW-1185">Reference proteome</keyword>
<dbReference type="InterPro" id="IPR013693">
    <property type="entry name" value="SpoIID/LytB_N"/>
</dbReference>
<dbReference type="eggNOG" id="COG2385">
    <property type="taxonomic scope" value="Bacteria"/>
</dbReference>
<dbReference type="AlphaFoldDB" id="C6LJ61"/>
<dbReference type="RefSeq" id="WP_006863460.1">
    <property type="nucleotide sequence ID" value="NZ_ACCL02000019.1"/>
</dbReference>
<organism evidence="3 4">
    <name type="scientific">Marvinbryantia formatexigens DSM 14469</name>
    <dbReference type="NCBI Taxonomy" id="478749"/>
    <lineage>
        <taxon>Bacteria</taxon>
        <taxon>Bacillati</taxon>
        <taxon>Bacillota</taxon>
        <taxon>Clostridia</taxon>
        <taxon>Lachnospirales</taxon>
        <taxon>Lachnospiraceae</taxon>
        <taxon>Marvinbryantia</taxon>
    </lineage>
</organism>
<dbReference type="EMBL" id="ACCL02000019">
    <property type="protein sequence ID" value="EET59381.1"/>
    <property type="molecule type" value="Genomic_DNA"/>
</dbReference>
<dbReference type="GO" id="GO:0030435">
    <property type="term" value="P:sporulation resulting in formation of a cellular spore"/>
    <property type="evidence" value="ECO:0007669"/>
    <property type="project" value="InterPro"/>
</dbReference>
<dbReference type="Proteomes" id="UP000005561">
    <property type="component" value="Unassembled WGS sequence"/>
</dbReference>
<dbReference type="STRING" id="168384.SAMN05660368_00841"/>
<name>C6LJ61_9FIRM</name>
<dbReference type="NCBIfam" id="TIGR02669">
    <property type="entry name" value="SpoIID_LytB"/>
    <property type="match status" value="1"/>
</dbReference>
<dbReference type="InterPro" id="IPR051922">
    <property type="entry name" value="Bact_Sporulation_Assoc"/>
</dbReference>
<evidence type="ECO:0000256" key="1">
    <source>
        <dbReference type="SAM" id="MobiDB-lite"/>
    </source>
</evidence>
<comment type="caution">
    <text evidence="3">The sequence shown here is derived from an EMBL/GenBank/DDBJ whole genome shotgun (WGS) entry which is preliminary data.</text>
</comment>
<dbReference type="PANTHER" id="PTHR30032">
    <property type="entry name" value="N-ACETYLMURAMOYL-L-ALANINE AMIDASE-RELATED"/>
    <property type="match status" value="1"/>
</dbReference>
<accession>C6LJ61</accession>
<dbReference type="Pfam" id="PF08486">
    <property type="entry name" value="SpoIID"/>
    <property type="match status" value="1"/>
</dbReference>
<feature type="compositionally biased region" description="Basic and acidic residues" evidence="1">
    <location>
        <begin position="30"/>
        <end position="41"/>
    </location>
</feature>